<organism evidence="1 2">
    <name type="scientific">Azotobacter vinelandii (strain DJ / ATCC BAA-1303)</name>
    <dbReference type="NCBI Taxonomy" id="322710"/>
    <lineage>
        <taxon>Bacteria</taxon>
        <taxon>Pseudomonadati</taxon>
        <taxon>Pseudomonadota</taxon>
        <taxon>Gammaproteobacteria</taxon>
        <taxon>Pseudomonadales</taxon>
        <taxon>Pseudomonadaceae</taxon>
        <taxon>Azotobacter</taxon>
    </lineage>
</organism>
<dbReference type="KEGG" id="avn:Avin_29250"/>
<dbReference type="EMBL" id="CP001157">
    <property type="protein sequence ID" value="ACO79094.1"/>
    <property type="molecule type" value="Genomic_DNA"/>
</dbReference>
<dbReference type="AlphaFoldDB" id="C1DM07"/>
<evidence type="ECO:0000313" key="1">
    <source>
        <dbReference type="EMBL" id="ACO79094.1"/>
    </source>
</evidence>
<reference evidence="1 2" key="1">
    <citation type="journal article" date="2009" name="J. Bacteriol.">
        <title>Genome sequence of Azotobacter vinelandii, an obligate aerobe specialized to support diverse anaerobic metabolic processes.</title>
        <authorList>
            <person name="Setubal J.C."/>
            <person name="dos Santos P."/>
            <person name="Goldman B.S."/>
            <person name="Ertesvag H."/>
            <person name="Espin G."/>
            <person name="Rubio L.M."/>
            <person name="Valla S."/>
            <person name="Almeida N.F."/>
            <person name="Balasubramanian D."/>
            <person name="Cromes L."/>
            <person name="Curatti L."/>
            <person name="Du Z."/>
            <person name="Godsy E."/>
            <person name="Goodner B."/>
            <person name="Hellner-Burris K."/>
            <person name="Hernandez J.A."/>
            <person name="Houmiel K."/>
            <person name="Imperial J."/>
            <person name="Kennedy C."/>
            <person name="Larson T.J."/>
            <person name="Latreille P."/>
            <person name="Ligon L.S."/>
            <person name="Lu J."/>
            <person name="Maerk M."/>
            <person name="Miller N.M."/>
            <person name="Norton S."/>
            <person name="O'Carroll I.P."/>
            <person name="Paulsen I."/>
            <person name="Raulfs E.C."/>
            <person name="Roemer R."/>
            <person name="Rosser J."/>
            <person name="Segura D."/>
            <person name="Slater S."/>
            <person name="Stricklin S.L."/>
            <person name="Studholme D.J."/>
            <person name="Sun J."/>
            <person name="Viana C.J."/>
            <person name="Wallin E."/>
            <person name="Wang B."/>
            <person name="Wheeler C."/>
            <person name="Zhu H."/>
            <person name="Dean D.R."/>
            <person name="Dixon R."/>
            <person name="Wood D."/>
        </authorList>
    </citation>
    <scope>NUCLEOTIDE SEQUENCE [LARGE SCALE GENOMIC DNA]</scope>
    <source>
        <strain evidence="2">DJ / ATCC BAA-1303</strain>
    </source>
</reference>
<gene>
    <name evidence="1" type="ordered locus">Avin_29250</name>
</gene>
<dbReference type="EnsemblBacteria" id="ACO79094">
    <property type="protein sequence ID" value="ACO79094"/>
    <property type="gene ID" value="Avin_29250"/>
</dbReference>
<protein>
    <submittedName>
        <fullName evidence="1">Uncharacterized protein</fullName>
    </submittedName>
</protein>
<dbReference type="HOGENOM" id="CLU_3416582_0_0_6"/>
<sequence length="26" mass="2671">MDDAAGLSGAVDGFGHPPYAKQHCLL</sequence>
<dbReference type="Proteomes" id="UP000002424">
    <property type="component" value="Chromosome"/>
</dbReference>
<keyword evidence="2" id="KW-1185">Reference proteome</keyword>
<proteinExistence type="predicted"/>
<name>C1DM07_AZOVD</name>
<accession>C1DM07</accession>
<evidence type="ECO:0000313" key="2">
    <source>
        <dbReference type="Proteomes" id="UP000002424"/>
    </source>
</evidence>